<gene>
    <name evidence="8" type="ORF">DC3_08540</name>
</gene>
<proteinExistence type="inferred from homology"/>
<keyword evidence="3 6" id="KW-0812">Transmembrane</keyword>
<protein>
    <submittedName>
        <fullName evidence="8">Multidrug DMT transporter permease</fullName>
    </submittedName>
</protein>
<feature type="transmembrane region" description="Helical" evidence="6">
    <location>
        <begin position="31"/>
        <end position="49"/>
    </location>
</feature>
<sequence>MLLAFLGVLIFSWTLPASRFAAPEMGGLAVGVFRNLIGAAVAVVVLIVAKEKFPARQHWKSIILATIGTVGFGTSVAIAMKDLPSAHGAVVIAVIPLTTALLAVLRAKERPPLNFWIGIVVGCSTVVTFLISQNGGSLKFHPADLWLLAALVFSAFTYVEGAKVTRHMPGWKVVSWILVFTLPVILPASIYMLVQNPQILNLTPIAWGGLLYVALFSAYLGFFPWYHSFTLVGISRAGVIQLLQPLMTFVWGALFLGEQLTPAILIAGAVVLGSTVLCWKK</sequence>
<feature type="domain" description="EamA" evidence="7">
    <location>
        <begin position="1"/>
        <end position="127"/>
    </location>
</feature>
<evidence type="ECO:0000256" key="4">
    <source>
        <dbReference type="ARBA" id="ARBA00022989"/>
    </source>
</evidence>
<evidence type="ECO:0000256" key="3">
    <source>
        <dbReference type="ARBA" id="ARBA00022692"/>
    </source>
</evidence>
<keyword evidence="5 6" id="KW-0472">Membrane</keyword>
<name>A0A511MXA6_DEIC1</name>
<feature type="transmembrane region" description="Helical" evidence="6">
    <location>
        <begin position="86"/>
        <end position="105"/>
    </location>
</feature>
<dbReference type="Pfam" id="PF00892">
    <property type="entry name" value="EamA"/>
    <property type="match status" value="2"/>
</dbReference>
<evidence type="ECO:0000313" key="9">
    <source>
        <dbReference type="Proteomes" id="UP000321306"/>
    </source>
</evidence>
<dbReference type="AlphaFoldDB" id="A0A511MXA6"/>
<dbReference type="InterPro" id="IPR050638">
    <property type="entry name" value="AA-Vitamin_Transporters"/>
</dbReference>
<comment type="subcellular location">
    <subcellularLocation>
        <location evidence="1">Membrane</location>
        <topology evidence="1">Multi-pass membrane protein</topology>
    </subcellularLocation>
</comment>
<keyword evidence="9" id="KW-1185">Reference proteome</keyword>
<reference evidence="8 9" key="1">
    <citation type="submission" date="2019-07" db="EMBL/GenBank/DDBJ databases">
        <title>Whole genome shotgun sequence of Deinococcus cellulosilyticus NBRC 106333.</title>
        <authorList>
            <person name="Hosoyama A."/>
            <person name="Uohara A."/>
            <person name="Ohji S."/>
            <person name="Ichikawa N."/>
        </authorList>
    </citation>
    <scope>NUCLEOTIDE SEQUENCE [LARGE SCALE GENOMIC DNA]</scope>
    <source>
        <strain evidence="8 9">NBRC 106333</strain>
    </source>
</reference>
<evidence type="ECO:0000256" key="2">
    <source>
        <dbReference type="ARBA" id="ARBA00007362"/>
    </source>
</evidence>
<feature type="transmembrane region" description="Helical" evidence="6">
    <location>
        <begin position="205"/>
        <end position="226"/>
    </location>
</feature>
<evidence type="ECO:0000256" key="6">
    <source>
        <dbReference type="SAM" id="Phobius"/>
    </source>
</evidence>
<feature type="domain" description="EamA" evidence="7">
    <location>
        <begin position="143"/>
        <end position="277"/>
    </location>
</feature>
<keyword evidence="4 6" id="KW-1133">Transmembrane helix</keyword>
<feature type="transmembrane region" description="Helical" evidence="6">
    <location>
        <begin position="262"/>
        <end position="279"/>
    </location>
</feature>
<comment type="caution">
    <text evidence="8">The sequence shown here is derived from an EMBL/GenBank/DDBJ whole genome shotgun (WGS) entry which is preliminary data.</text>
</comment>
<evidence type="ECO:0000313" key="8">
    <source>
        <dbReference type="EMBL" id="GEM45219.1"/>
    </source>
</evidence>
<dbReference type="InterPro" id="IPR037185">
    <property type="entry name" value="EmrE-like"/>
</dbReference>
<feature type="transmembrane region" description="Helical" evidence="6">
    <location>
        <begin position="143"/>
        <end position="161"/>
    </location>
</feature>
<dbReference type="SUPFAM" id="SSF103481">
    <property type="entry name" value="Multidrug resistance efflux transporter EmrE"/>
    <property type="match status" value="2"/>
</dbReference>
<evidence type="ECO:0000256" key="5">
    <source>
        <dbReference type="ARBA" id="ARBA00023136"/>
    </source>
</evidence>
<dbReference type="GO" id="GO:0016020">
    <property type="term" value="C:membrane"/>
    <property type="evidence" value="ECO:0007669"/>
    <property type="project" value="UniProtKB-SubCell"/>
</dbReference>
<feature type="transmembrane region" description="Helical" evidence="6">
    <location>
        <begin position="173"/>
        <end position="193"/>
    </location>
</feature>
<evidence type="ECO:0000256" key="1">
    <source>
        <dbReference type="ARBA" id="ARBA00004141"/>
    </source>
</evidence>
<dbReference type="RefSeq" id="WP_186815808.1">
    <property type="nucleotide sequence ID" value="NZ_BJXB01000003.1"/>
</dbReference>
<comment type="similarity">
    <text evidence="2">Belongs to the EamA transporter family.</text>
</comment>
<evidence type="ECO:0000259" key="7">
    <source>
        <dbReference type="Pfam" id="PF00892"/>
    </source>
</evidence>
<feature type="transmembrane region" description="Helical" evidence="6">
    <location>
        <begin position="238"/>
        <end position="256"/>
    </location>
</feature>
<dbReference type="PANTHER" id="PTHR32322:SF2">
    <property type="entry name" value="EAMA DOMAIN-CONTAINING PROTEIN"/>
    <property type="match status" value="1"/>
</dbReference>
<feature type="transmembrane region" description="Helical" evidence="6">
    <location>
        <begin position="61"/>
        <end position="80"/>
    </location>
</feature>
<dbReference type="Proteomes" id="UP000321306">
    <property type="component" value="Unassembled WGS sequence"/>
</dbReference>
<dbReference type="EMBL" id="BJXB01000003">
    <property type="protein sequence ID" value="GEM45219.1"/>
    <property type="molecule type" value="Genomic_DNA"/>
</dbReference>
<accession>A0A511MXA6</accession>
<organism evidence="8 9">
    <name type="scientific">Deinococcus cellulosilyticus (strain DSM 18568 / NBRC 106333 / KACC 11606 / 5516J-15)</name>
    <dbReference type="NCBI Taxonomy" id="1223518"/>
    <lineage>
        <taxon>Bacteria</taxon>
        <taxon>Thermotogati</taxon>
        <taxon>Deinococcota</taxon>
        <taxon>Deinococci</taxon>
        <taxon>Deinococcales</taxon>
        <taxon>Deinococcaceae</taxon>
        <taxon>Deinococcus</taxon>
    </lineage>
</organism>
<dbReference type="InterPro" id="IPR000620">
    <property type="entry name" value="EamA_dom"/>
</dbReference>
<feature type="transmembrane region" description="Helical" evidence="6">
    <location>
        <begin position="112"/>
        <end position="131"/>
    </location>
</feature>
<dbReference type="PANTHER" id="PTHR32322">
    <property type="entry name" value="INNER MEMBRANE TRANSPORTER"/>
    <property type="match status" value="1"/>
</dbReference>